<dbReference type="EMBL" id="CP063077">
    <property type="protein sequence ID" value="QOQ86520.1"/>
    <property type="molecule type" value="Genomic_DNA"/>
</dbReference>
<keyword evidence="1" id="KW-0614">Plasmid</keyword>
<name>A0A6M8MZI8_9BACT</name>
<dbReference type="OrthoDB" id="5359341at2"/>
<geneLocation type="plasmid" evidence="1">
    <name>pCCORG</name>
</geneLocation>
<evidence type="ECO:0000313" key="2">
    <source>
        <dbReference type="EMBL" id="QOQ86520.1"/>
    </source>
</evidence>
<evidence type="ECO:0000313" key="3">
    <source>
        <dbReference type="Proteomes" id="UP000594749"/>
    </source>
</evidence>
<organism evidence="1">
    <name type="scientific">Campylobacter corcagiensis</name>
    <dbReference type="NCBI Taxonomy" id="1448857"/>
    <lineage>
        <taxon>Bacteria</taxon>
        <taxon>Pseudomonadati</taxon>
        <taxon>Campylobacterota</taxon>
        <taxon>Epsilonproteobacteria</taxon>
        <taxon>Campylobacterales</taxon>
        <taxon>Campylobacteraceae</taxon>
        <taxon>Campylobacter</taxon>
    </lineage>
</organism>
<keyword evidence="3" id="KW-1185">Reference proteome</keyword>
<proteinExistence type="predicted"/>
<dbReference type="RefSeq" id="WP_025803674.1">
    <property type="nucleotide sequence ID" value="NZ_CP053843.1"/>
</dbReference>
<sequence>MKQEIANNILKTCYWGNINLTPESLLKEIDNKDFARVIFSAIFQNSTSLLTDLSIIKNEYIVEFIKEKEAKLKSNSFNNRFFKKRLDCLINLYIDNSHDIRARNWNF</sequence>
<reference evidence="1" key="1">
    <citation type="submission" date="2020-05" db="EMBL/GenBank/DDBJ databases">
        <title>Complete genome sequencing of Campylobacter and Arcobacter type strains.</title>
        <authorList>
            <person name="Miller W.G."/>
            <person name="Yee E."/>
        </authorList>
    </citation>
    <scope>NUCLEOTIDE SEQUENCE [LARGE SCALE GENOMIC DNA]</scope>
    <source>
        <strain evidence="1">LMG 27932</strain>
        <plasmid evidence="1">pCCORG</plasmid>
    </source>
</reference>
<gene>
    <name evidence="1" type="ORF">CCORG_a0036</name>
    <name evidence="2" type="ORF">IMC76_00055</name>
</gene>
<evidence type="ECO:0000313" key="1">
    <source>
        <dbReference type="EMBL" id="QKF65572.1"/>
    </source>
</evidence>
<accession>A0A6M8MZI8</accession>
<dbReference type="KEGG" id="ccor:CCORG_a0036"/>
<reference evidence="2 3" key="2">
    <citation type="submission" date="2020-10" db="EMBL/GenBank/DDBJ databases">
        <title>Campylobacter and Helicobacter PacBio genomes.</title>
        <authorList>
            <person name="Lane C."/>
        </authorList>
    </citation>
    <scope>NUCLEOTIDE SEQUENCE [LARGE SCALE GENOMIC DNA]</scope>
    <source>
        <strain evidence="2 3">2016D-0077</strain>
        <plasmid evidence="2 3">pLMG-27932-1</plasmid>
    </source>
</reference>
<dbReference type="EMBL" id="CP053843">
    <property type="protein sequence ID" value="QKF65572.1"/>
    <property type="molecule type" value="Genomic_DNA"/>
</dbReference>
<dbReference type="AlphaFoldDB" id="A0A6M8MZI8"/>
<protein>
    <submittedName>
        <fullName evidence="1">Uncharacterized protein</fullName>
    </submittedName>
</protein>
<geneLocation type="plasmid" evidence="2 3">
    <name>pLMG-27932-1</name>
</geneLocation>
<dbReference type="Proteomes" id="UP000594749">
    <property type="component" value="Plasmid pLMG-27932-1"/>
</dbReference>